<keyword evidence="2" id="KW-1185">Reference proteome</keyword>
<dbReference type="AlphaFoldDB" id="A0A8J3IQG2"/>
<organism evidence="1 2">
    <name type="scientific">Reticulibacter mediterranei</name>
    <dbReference type="NCBI Taxonomy" id="2778369"/>
    <lineage>
        <taxon>Bacteria</taxon>
        <taxon>Bacillati</taxon>
        <taxon>Chloroflexota</taxon>
        <taxon>Ktedonobacteria</taxon>
        <taxon>Ktedonobacterales</taxon>
        <taxon>Reticulibacteraceae</taxon>
        <taxon>Reticulibacter</taxon>
    </lineage>
</organism>
<dbReference type="InterPro" id="IPR027056">
    <property type="entry name" value="Gluconate_2DH_su3"/>
</dbReference>
<proteinExistence type="predicted"/>
<gene>
    <name evidence="1" type="ORF">KSF_067810</name>
</gene>
<reference evidence="1" key="1">
    <citation type="submission" date="2020-10" db="EMBL/GenBank/DDBJ databases">
        <title>Taxonomic study of unclassified bacteria belonging to the class Ktedonobacteria.</title>
        <authorList>
            <person name="Yabe S."/>
            <person name="Wang C.M."/>
            <person name="Zheng Y."/>
            <person name="Sakai Y."/>
            <person name="Cavaletti L."/>
            <person name="Monciardini P."/>
            <person name="Donadio S."/>
        </authorList>
    </citation>
    <scope>NUCLEOTIDE SEQUENCE</scope>
    <source>
        <strain evidence="1">ID150040</strain>
    </source>
</reference>
<protein>
    <submittedName>
        <fullName evidence="1">Uncharacterized protein</fullName>
    </submittedName>
</protein>
<evidence type="ECO:0000313" key="1">
    <source>
        <dbReference type="EMBL" id="GHO96733.1"/>
    </source>
</evidence>
<dbReference type="EMBL" id="BNJK01000001">
    <property type="protein sequence ID" value="GHO96733.1"/>
    <property type="molecule type" value="Genomic_DNA"/>
</dbReference>
<comment type="caution">
    <text evidence="1">The sequence shown here is derived from an EMBL/GenBank/DDBJ whole genome shotgun (WGS) entry which is preliminary data.</text>
</comment>
<dbReference type="Proteomes" id="UP000597444">
    <property type="component" value="Unassembled WGS sequence"/>
</dbReference>
<sequence length="140" mass="15716">MNKILQSKSAQKNPIAELTREEEAQLNTIIDLLIPSDEHFPPPSSLDLIDEFLHHCSSRVEYSPRMLNLKQLRSVFDQLNAAAGGSFCKASADKQQASLKSLEQLDPALFQELWTLVNHSYYTRMAMYSSTSLPPSATFA</sequence>
<accession>A0A8J3IQG2</accession>
<name>A0A8J3IQG2_9CHLR</name>
<dbReference type="RefSeq" id="WP_220207335.1">
    <property type="nucleotide sequence ID" value="NZ_BNJK01000001.1"/>
</dbReference>
<dbReference type="Pfam" id="PF13618">
    <property type="entry name" value="Gluconate_2-dh3"/>
    <property type="match status" value="1"/>
</dbReference>
<evidence type="ECO:0000313" key="2">
    <source>
        <dbReference type="Proteomes" id="UP000597444"/>
    </source>
</evidence>